<dbReference type="InterPro" id="IPR036582">
    <property type="entry name" value="Mao_N_sf"/>
</dbReference>
<proteinExistence type="predicted"/>
<evidence type="ECO:0000256" key="1">
    <source>
        <dbReference type="SAM" id="SignalP"/>
    </source>
</evidence>
<dbReference type="InterPro" id="IPR012854">
    <property type="entry name" value="Cu_amine_oxidase-like_N"/>
</dbReference>
<gene>
    <name evidence="3" type="ORF">BRE01_14740</name>
</gene>
<feature type="chain" id="PRO_5047202588" description="Copper amine oxidase-like N-terminal domain-containing protein" evidence="1">
    <location>
        <begin position="27"/>
        <end position="485"/>
    </location>
</feature>
<comment type="caution">
    <text evidence="3">The sequence shown here is derived from an EMBL/GenBank/DDBJ whole genome shotgun (WGS) entry which is preliminary data.</text>
</comment>
<keyword evidence="4" id="KW-1185">Reference proteome</keyword>
<keyword evidence="1" id="KW-0732">Signal</keyword>
<dbReference type="Gene3D" id="3.30.457.10">
    <property type="entry name" value="Copper amine oxidase-like, N-terminal domain"/>
    <property type="match status" value="1"/>
</dbReference>
<protein>
    <recommendedName>
        <fullName evidence="2">Copper amine oxidase-like N-terminal domain-containing protein</fullName>
    </recommendedName>
</protein>
<sequence>MNSFTKVFGVLMACLLLFSTFGLSRADAFCYGTRNYLPPLFGEVDYDEYDGLSAYIEVEPAFTEFMYLIATDSRGNERARIRITSMDESEMFMAPVTDREGQEIEVKVKSGWIHVPQKSLKLSPGDYDFYLEVSNFDSRPETASGSKITGIATDTQCGRATLQSDAYEITIDAIPNSDFPGFIDIKDEYLLINLNLTAEYAKGKFSLLIIDENGKVVKRNALGTKKQQFSSRSISLEPGTYKVQLEMILSGKTTLSNAVTWVIQREFIDLGLGVGQSFPGKITITPSGAITITLQGKQDTLSQYDFYFIVRNADGKDVRHLLIDPKNPSLAAKELSLPTGLYSLTLKIYDPRSQQTINSESIYYTANQSGQIIVFIDGQLQTYNKPPVKINSRVLVPMRAVFEAFGAKVDWDEATESVTATTNGDVIKLTIGSKIAYKNGQPITMDVPAILYNNQTTMVPIRFVSEALGATVSWDNYSNSVIISR</sequence>
<dbReference type="Proteomes" id="UP000319578">
    <property type="component" value="Unassembled WGS sequence"/>
</dbReference>
<dbReference type="RefSeq" id="WP_049736840.1">
    <property type="nucleotide sequence ID" value="NZ_BJON01000006.1"/>
</dbReference>
<evidence type="ECO:0000313" key="3">
    <source>
        <dbReference type="EMBL" id="GED67772.1"/>
    </source>
</evidence>
<feature type="domain" description="Copper amine oxidase-like N-terminal" evidence="2">
    <location>
        <begin position="376"/>
        <end position="483"/>
    </location>
</feature>
<reference evidence="3 4" key="1">
    <citation type="submission" date="2019-06" db="EMBL/GenBank/DDBJ databases">
        <title>Whole genome shotgun sequence of Brevibacillus reuszeri NBRC 15719.</title>
        <authorList>
            <person name="Hosoyama A."/>
            <person name="Uohara A."/>
            <person name="Ohji S."/>
            <person name="Ichikawa N."/>
        </authorList>
    </citation>
    <scope>NUCLEOTIDE SEQUENCE [LARGE SCALE GENOMIC DNA]</scope>
    <source>
        <strain evidence="3 4">NBRC 15719</strain>
    </source>
</reference>
<feature type="signal peptide" evidence="1">
    <location>
        <begin position="1"/>
        <end position="26"/>
    </location>
</feature>
<dbReference type="SUPFAM" id="SSF55383">
    <property type="entry name" value="Copper amine oxidase, domain N"/>
    <property type="match status" value="1"/>
</dbReference>
<dbReference type="Pfam" id="PF07833">
    <property type="entry name" value="Cu_amine_oxidN1"/>
    <property type="match status" value="1"/>
</dbReference>
<evidence type="ECO:0000313" key="4">
    <source>
        <dbReference type="Proteomes" id="UP000319578"/>
    </source>
</evidence>
<organism evidence="3 4">
    <name type="scientific">Brevibacillus reuszeri</name>
    <dbReference type="NCBI Taxonomy" id="54915"/>
    <lineage>
        <taxon>Bacteria</taxon>
        <taxon>Bacillati</taxon>
        <taxon>Bacillota</taxon>
        <taxon>Bacilli</taxon>
        <taxon>Bacillales</taxon>
        <taxon>Paenibacillaceae</taxon>
        <taxon>Brevibacillus</taxon>
    </lineage>
</organism>
<name>A0ABQ0TJ07_9BACL</name>
<evidence type="ECO:0000259" key="2">
    <source>
        <dbReference type="Pfam" id="PF07833"/>
    </source>
</evidence>
<accession>A0ABQ0TJ07</accession>
<dbReference type="EMBL" id="BJON01000006">
    <property type="protein sequence ID" value="GED67772.1"/>
    <property type="molecule type" value="Genomic_DNA"/>
</dbReference>